<reference evidence="1 2" key="1">
    <citation type="journal article" date="2022" name="New Phytol.">
        <title>Ecological generalism drives hyperdiversity of secondary metabolite gene clusters in xylarialean endophytes.</title>
        <authorList>
            <person name="Franco M.E.E."/>
            <person name="Wisecaver J.H."/>
            <person name="Arnold A.E."/>
            <person name="Ju Y.M."/>
            <person name="Slot J.C."/>
            <person name="Ahrendt S."/>
            <person name="Moore L.P."/>
            <person name="Eastman K.E."/>
            <person name="Scott K."/>
            <person name="Konkel Z."/>
            <person name="Mondo S.J."/>
            <person name="Kuo A."/>
            <person name="Hayes R.D."/>
            <person name="Haridas S."/>
            <person name="Andreopoulos B."/>
            <person name="Riley R."/>
            <person name="LaButti K."/>
            <person name="Pangilinan J."/>
            <person name="Lipzen A."/>
            <person name="Amirebrahimi M."/>
            <person name="Yan J."/>
            <person name="Adam C."/>
            <person name="Keymanesh K."/>
            <person name="Ng V."/>
            <person name="Louie K."/>
            <person name="Northen T."/>
            <person name="Drula E."/>
            <person name="Henrissat B."/>
            <person name="Hsieh H.M."/>
            <person name="Youens-Clark K."/>
            <person name="Lutzoni F."/>
            <person name="Miadlikowska J."/>
            <person name="Eastwood D.C."/>
            <person name="Hamelin R.C."/>
            <person name="Grigoriev I.V."/>
            <person name="U'Ren J.M."/>
        </authorList>
    </citation>
    <scope>NUCLEOTIDE SEQUENCE [LARGE SCALE GENOMIC DNA]</scope>
    <source>
        <strain evidence="1 2">ER1909</strain>
    </source>
</reference>
<name>A0ACC0CNM3_9PEZI</name>
<dbReference type="Proteomes" id="UP001497680">
    <property type="component" value="Unassembled WGS sequence"/>
</dbReference>
<proteinExistence type="predicted"/>
<evidence type="ECO:0000313" key="1">
    <source>
        <dbReference type="EMBL" id="KAI6082005.1"/>
    </source>
</evidence>
<evidence type="ECO:0000313" key="2">
    <source>
        <dbReference type="Proteomes" id="UP001497680"/>
    </source>
</evidence>
<sequence>MANIMFVAPKPKSLLGYHRQLAPSAAVKVSPLCLGTMGFGTQLEELMGRCDRNTSFEILDFFYESGGNFIDTANVYQNGESETILGEWMKDRGNREEIVLATKYTSAWQLANPAVKIQSNFGGNNKKSMRAAFESSLQRLQTTYVDLFYVHTWDFTTAIPELMHALHELVASGRVLYLGISNTPAWIVSMANEYARQKGFTVFSVYQGQWSAAERDVEREILPMCNHQGMAFIPYGVLGSGSFRTSAQRSAEQQAGRKREGRNIAFTEKPQKTVMADALEKIAIAKGISITSVALAWARTKGPYIFPVVGGRKVEHLKASIEALSLELSGQDIDDIEKAVPFDFGYPQTMLGGPGGATHPADVWVDAPQPPKQHSN</sequence>
<keyword evidence="2" id="KW-1185">Reference proteome</keyword>
<accession>A0ACC0CNM3</accession>
<protein>
    <submittedName>
        <fullName evidence="1">Aldo/keto reductase</fullName>
    </submittedName>
</protein>
<dbReference type="EMBL" id="MU394381">
    <property type="protein sequence ID" value="KAI6082005.1"/>
    <property type="molecule type" value="Genomic_DNA"/>
</dbReference>
<gene>
    <name evidence="1" type="ORF">F4821DRAFT_15266</name>
</gene>
<organism evidence="1 2">
    <name type="scientific">Hypoxylon rubiginosum</name>
    <dbReference type="NCBI Taxonomy" id="110542"/>
    <lineage>
        <taxon>Eukaryota</taxon>
        <taxon>Fungi</taxon>
        <taxon>Dikarya</taxon>
        <taxon>Ascomycota</taxon>
        <taxon>Pezizomycotina</taxon>
        <taxon>Sordariomycetes</taxon>
        <taxon>Xylariomycetidae</taxon>
        <taxon>Xylariales</taxon>
        <taxon>Hypoxylaceae</taxon>
        <taxon>Hypoxylon</taxon>
    </lineage>
</organism>
<comment type="caution">
    <text evidence="1">The sequence shown here is derived from an EMBL/GenBank/DDBJ whole genome shotgun (WGS) entry which is preliminary data.</text>
</comment>